<accession>A0A8S5MB78</accession>
<protein>
    <submittedName>
        <fullName evidence="2">Uncharacterized protein</fullName>
    </submittedName>
</protein>
<feature type="compositionally biased region" description="Basic and acidic residues" evidence="1">
    <location>
        <begin position="59"/>
        <end position="91"/>
    </location>
</feature>
<evidence type="ECO:0000313" key="2">
    <source>
        <dbReference type="EMBL" id="DAD79609.1"/>
    </source>
</evidence>
<name>A0A8S5MB78_9CAUD</name>
<proteinExistence type="predicted"/>
<feature type="region of interest" description="Disordered" evidence="1">
    <location>
        <begin position="17"/>
        <end position="111"/>
    </location>
</feature>
<organism evidence="2">
    <name type="scientific">Podoviridae sp. ct53O25</name>
    <dbReference type="NCBI Taxonomy" id="2826539"/>
    <lineage>
        <taxon>Viruses</taxon>
        <taxon>Duplodnaviria</taxon>
        <taxon>Heunggongvirae</taxon>
        <taxon>Uroviricota</taxon>
        <taxon>Caudoviricetes</taxon>
    </lineage>
</organism>
<dbReference type="EMBL" id="BK014869">
    <property type="protein sequence ID" value="DAD79609.1"/>
    <property type="molecule type" value="Genomic_DNA"/>
</dbReference>
<reference evidence="2" key="1">
    <citation type="journal article" date="2021" name="Proc. Natl. Acad. Sci. U.S.A.">
        <title>A Catalog of Tens of Thousands of Viruses from Human Metagenomes Reveals Hidden Associations with Chronic Diseases.</title>
        <authorList>
            <person name="Tisza M.J."/>
            <person name="Buck C.B."/>
        </authorList>
    </citation>
    <scope>NUCLEOTIDE SEQUENCE</scope>
    <source>
        <strain evidence="2">Ct53O25</strain>
    </source>
</reference>
<sequence length="328" mass="36926">MAKYQFAEQARKTLEENGVVINDDGTTGFAKQPEQFVVGGEAKPAETPSQETPPAQVEEPAKPNAEETQAEKDERDRLIEMQRQELEELRAKANQAPAQTQPAKSERETELETELAALRAQLAEKETAQSADEFRAMLEAQGFDSENLDDDVLLEVRERLIAPTAKKLTALEQRLSKAEERFREPTPAERLEQTKQKVYGEIKKEIPDFDTIFNSKEFKEKLTASDDRFPTATYGHALQEALENGRSDFIIREIKSFMGGKKDPLSAIADVSGSNGAGKATEAKAEESGFTFTDEEARKMLRAFQMRDISRQEYSEYRSKLDAHRLGK</sequence>
<evidence type="ECO:0000256" key="1">
    <source>
        <dbReference type="SAM" id="MobiDB-lite"/>
    </source>
</evidence>